<name>A0A653CGI7_CALMS</name>
<dbReference type="SUPFAM" id="SSF89733">
    <property type="entry name" value="L-sulfolactate dehydrogenase-like"/>
    <property type="match status" value="1"/>
</dbReference>
<gene>
    <name evidence="3" type="ORF">CALMAC_LOCUS8924</name>
</gene>
<organism evidence="3 4">
    <name type="scientific">Callosobruchus maculatus</name>
    <name type="common">Southern cowpea weevil</name>
    <name type="synonym">Pulse bruchid</name>
    <dbReference type="NCBI Taxonomy" id="64391"/>
    <lineage>
        <taxon>Eukaryota</taxon>
        <taxon>Metazoa</taxon>
        <taxon>Ecdysozoa</taxon>
        <taxon>Arthropoda</taxon>
        <taxon>Hexapoda</taxon>
        <taxon>Insecta</taxon>
        <taxon>Pterygota</taxon>
        <taxon>Neoptera</taxon>
        <taxon>Endopterygota</taxon>
        <taxon>Coleoptera</taxon>
        <taxon>Polyphaga</taxon>
        <taxon>Cucujiformia</taxon>
        <taxon>Chrysomeloidea</taxon>
        <taxon>Chrysomelidae</taxon>
        <taxon>Bruchinae</taxon>
        <taxon>Bruchini</taxon>
        <taxon>Callosobruchus</taxon>
    </lineage>
</organism>
<evidence type="ECO:0008006" key="5">
    <source>
        <dbReference type="Google" id="ProtNLM"/>
    </source>
</evidence>
<dbReference type="InterPro" id="IPR036111">
    <property type="entry name" value="Mal/L-sulfo/L-lacto_DH-like_sf"/>
</dbReference>
<sequence length="376" mass="40616">MATASPKVITPVEEARRFMVDCLKAVGMPEGNAVIIADNLLEADKRGLFSHGMNRLERYINDLKQGSADGSATPVVAQESTSAVVVDGRNAMGSIVGTFCMDLAVKKAKETGIAIAVAFNSNHFGISGIYAKQAIKQGCLGLIFTNTSPIMVPTRAKQPALGTNPLAMGAPGNGDEFVLDIATTAVAIGKIEYYKRKNEKLPEGWALNEEGEVETDPEIALKSGRLMPLGGTELNSGYKGFGLGMLVEILSGLLPGSNYGLLIPKWGASTEIRNLGHCFIAIDPMHFVPGFQDRMTDLMEMMRNLEPIDPERPVLVPGDVERENEERVRKEGGICYIQNQHDTNAKLAQELGVQPMGSIAARPLIDDCKCKEKKKK</sequence>
<keyword evidence="2" id="KW-0560">Oxidoreductase</keyword>
<dbReference type="PANTHER" id="PTHR11091:SF0">
    <property type="entry name" value="MALATE DEHYDROGENASE"/>
    <property type="match status" value="1"/>
</dbReference>
<dbReference type="Gene3D" id="1.10.1530.10">
    <property type="match status" value="1"/>
</dbReference>
<evidence type="ECO:0000313" key="4">
    <source>
        <dbReference type="Proteomes" id="UP000410492"/>
    </source>
</evidence>
<dbReference type="Proteomes" id="UP000410492">
    <property type="component" value="Unassembled WGS sequence"/>
</dbReference>
<dbReference type="AlphaFoldDB" id="A0A653CGI7"/>
<dbReference type="GO" id="GO:0016491">
    <property type="term" value="F:oxidoreductase activity"/>
    <property type="evidence" value="ECO:0007669"/>
    <property type="project" value="UniProtKB-KW"/>
</dbReference>
<reference evidence="3 4" key="1">
    <citation type="submission" date="2019-01" db="EMBL/GenBank/DDBJ databases">
        <authorList>
            <person name="Sayadi A."/>
        </authorList>
    </citation>
    <scope>NUCLEOTIDE SEQUENCE [LARGE SCALE GENOMIC DNA]</scope>
</reference>
<dbReference type="InterPro" id="IPR043143">
    <property type="entry name" value="Mal/L-sulf/L-lact_DH-like_NADP"/>
</dbReference>
<evidence type="ECO:0000313" key="3">
    <source>
        <dbReference type="EMBL" id="VEN47031.1"/>
    </source>
</evidence>
<dbReference type="Gene3D" id="3.30.1370.60">
    <property type="entry name" value="Hypothetical oxidoreductase yiak, domain 2"/>
    <property type="match status" value="1"/>
</dbReference>
<dbReference type="OrthoDB" id="7881616at2759"/>
<comment type="similarity">
    <text evidence="1">Belongs to the LDH2/MDH2 oxidoreductase family.</text>
</comment>
<dbReference type="EMBL" id="CAACVG010007774">
    <property type="protein sequence ID" value="VEN47031.1"/>
    <property type="molecule type" value="Genomic_DNA"/>
</dbReference>
<dbReference type="Pfam" id="PF02615">
    <property type="entry name" value="Ldh_2"/>
    <property type="match status" value="1"/>
</dbReference>
<evidence type="ECO:0000256" key="1">
    <source>
        <dbReference type="ARBA" id="ARBA00006056"/>
    </source>
</evidence>
<evidence type="ECO:0000256" key="2">
    <source>
        <dbReference type="ARBA" id="ARBA00023002"/>
    </source>
</evidence>
<protein>
    <recommendedName>
        <fullName evidence="5">Malate dehydrogenase</fullName>
    </recommendedName>
</protein>
<dbReference type="InterPro" id="IPR043144">
    <property type="entry name" value="Mal/L-sulf/L-lact_DH-like_ah"/>
</dbReference>
<dbReference type="InterPro" id="IPR003767">
    <property type="entry name" value="Malate/L-lactate_DH-like"/>
</dbReference>
<accession>A0A653CGI7</accession>
<proteinExistence type="inferred from homology"/>
<dbReference type="PANTHER" id="PTHR11091">
    <property type="entry name" value="OXIDOREDUCTASE-RELATED"/>
    <property type="match status" value="1"/>
</dbReference>
<keyword evidence="4" id="KW-1185">Reference proteome</keyword>